<dbReference type="HAMAP" id="MF_02019">
    <property type="entry name" value="MurF"/>
    <property type="match status" value="1"/>
</dbReference>
<dbReference type="PANTHER" id="PTHR43024:SF1">
    <property type="entry name" value="UDP-N-ACETYLMURAMOYL-TRIPEPTIDE--D-ALANYL-D-ALANINE LIGASE"/>
    <property type="match status" value="1"/>
</dbReference>
<evidence type="ECO:0000256" key="3">
    <source>
        <dbReference type="ARBA" id="ARBA00022618"/>
    </source>
</evidence>
<dbReference type="InterPro" id="IPR035911">
    <property type="entry name" value="MurE/MurF_N"/>
</dbReference>
<dbReference type="Pfam" id="PF02875">
    <property type="entry name" value="Mur_ligase_C"/>
    <property type="match status" value="1"/>
</dbReference>
<evidence type="ECO:0000256" key="8">
    <source>
        <dbReference type="ARBA" id="ARBA00023306"/>
    </source>
</evidence>
<dbReference type="Gene3D" id="3.40.1190.10">
    <property type="entry name" value="Mur-like, catalytic domain"/>
    <property type="match status" value="1"/>
</dbReference>
<protein>
    <recommendedName>
        <fullName evidence="10 11">UDP-N-acetylmuramoyl-tripeptide--D-alanyl-D-alanine ligase</fullName>
        <ecNumber evidence="10 11">6.3.2.10</ecNumber>
    </recommendedName>
    <alternativeName>
        <fullName evidence="10">D-alanyl-D-alanine-adding enzyme</fullName>
    </alternativeName>
</protein>
<dbReference type="PANTHER" id="PTHR43024">
    <property type="entry name" value="UDP-N-ACETYLMURAMOYL-TRIPEPTIDE--D-ALANYL-D-ALANINE LIGASE"/>
    <property type="match status" value="1"/>
</dbReference>
<feature type="binding site" evidence="10">
    <location>
        <begin position="108"/>
        <end position="114"/>
    </location>
    <ligand>
        <name>ATP</name>
        <dbReference type="ChEBI" id="CHEBI:30616"/>
    </ligand>
</feature>
<dbReference type="InterPro" id="IPR036615">
    <property type="entry name" value="Mur_ligase_C_dom_sf"/>
</dbReference>
<comment type="caution">
    <text evidence="15">The sequence shown here is derived from an EMBL/GenBank/DDBJ whole genome shotgun (WGS) entry which is preliminary data.</text>
</comment>
<keyword evidence="2 10" id="KW-0436">Ligase</keyword>
<comment type="similarity">
    <text evidence="10">Belongs to the MurCDEF family. MurF subfamily.</text>
</comment>
<evidence type="ECO:0000256" key="6">
    <source>
        <dbReference type="ARBA" id="ARBA00022960"/>
    </source>
</evidence>
<evidence type="ECO:0000256" key="4">
    <source>
        <dbReference type="ARBA" id="ARBA00022741"/>
    </source>
</evidence>
<comment type="function">
    <text evidence="10 11">Involved in cell wall formation. Catalyzes the final step in the synthesis of UDP-N-acetylmuramoyl-pentapeptide, the precursor of murein.</text>
</comment>
<dbReference type="EMBL" id="JBHLZP010000098">
    <property type="protein sequence ID" value="MFB9833653.1"/>
    <property type="molecule type" value="Genomic_DNA"/>
</dbReference>
<dbReference type="Gene3D" id="3.90.190.20">
    <property type="entry name" value="Mur ligase, C-terminal domain"/>
    <property type="match status" value="1"/>
</dbReference>
<evidence type="ECO:0000256" key="11">
    <source>
        <dbReference type="RuleBase" id="RU004136"/>
    </source>
</evidence>
<accession>A0ABV5YF39</accession>
<comment type="catalytic activity">
    <reaction evidence="10 11">
        <text>D-alanyl-D-alanine + UDP-N-acetyl-alpha-D-muramoyl-L-alanyl-gamma-D-glutamyl-meso-2,6-diaminopimelate + ATP = UDP-N-acetyl-alpha-D-muramoyl-L-alanyl-gamma-D-glutamyl-meso-2,6-diaminopimeloyl-D-alanyl-D-alanine + ADP + phosphate + H(+)</text>
        <dbReference type="Rhea" id="RHEA:28374"/>
        <dbReference type="ChEBI" id="CHEBI:15378"/>
        <dbReference type="ChEBI" id="CHEBI:30616"/>
        <dbReference type="ChEBI" id="CHEBI:43474"/>
        <dbReference type="ChEBI" id="CHEBI:57822"/>
        <dbReference type="ChEBI" id="CHEBI:61386"/>
        <dbReference type="ChEBI" id="CHEBI:83905"/>
        <dbReference type="ChEBI" id="CHEBI:456216"/>
        <dbReference type="EC" id="6.3.2.10"/>
    </reaction>
</comment>
<dbReference type="RefSeq" id="WP_378201719.1">
    <property type="nucleotide sequence ID" value="NZ_JBHLZP010000098.1"/>
</dbReference>
<keyword evidence="8 10" id="KW-0131">Cell cycle</keyword>
<reference evidence="15 16" key="1">
    <citation type="submission" date="2024-09" db="EMBL/GenBank/DDBJ databases">
        <authorList>
            <person name="Sun Q."/>
            <person name="Mori K."/>
        </authorList>
    </citation>
    <scope>NUCLEOTIDE SEQUENCE [LARGE SCALE GENOMIC DNA]</scope>
    <source>
        <strain evidence="15 16">TBRC 0563</strain>
    </source>
</reference>
<comment type="subcellular location">
    <subcellularLocation>
        <location evidence="10 11">Cytoplasm</location>
    </subcellularLocation>
</comment>
<keyword evidence="7 10" id="KW-0573">Peptidoglycan synthesis</keyword>
<dbReference type="SUPFAM" id="SSF53623">
    <property type="entry name" value="MurD-like peptide ligases, catalytic domain"/>
    <property type="match status" value="1"/>
</dbReference>
<dbReference type="Gene3D" id="3.40.1390.10">
    <property type="entry name" value="MurE/MurF, N-terminal domain"/>
    <property type="match status" value="1"/>
</dbReference>
<evidence type="ECO:0000256" key="9">
    <source>
        <dbReference type="ARBA" id="ARBA00023316"/>
    </source>
</evidence>
<dbReference type="InterPro" id="IPR004101">
    <property type="entry name" value="Mur_ligase_C"/>
</dbReference>
<evidence type="ECO:0000256" key="10">
    <source>
        <dbReference type="HAMAP-Rule" id="MF_02019"/>
    </source>
</evidence>
<evidence type="ECO:0000313" key="16">
    <source>
        <dbReference type="Proteomes" id="UP001589627"/>
    </source>
</evidence>
<dbReference type="InterPro" id="IPR036565">
    <property type="entry name" value="Mur-like_cat_sf"/>
</dbReference>
<feature type="domain" description="Mur ligase N-terminal catalytic" evidence="12">
    <location>
        <begin position="30"/>
        <end position="74"/>
    </location>
</feature>
<dbReference type="SUPFAM" id="SSF53244">
    <property type="entry name" value="MurD-like peptide ligases, peptide-binding domain"/>
    <property type="match status" value="1"/>
</dbReference>
<comment type="pathway">
    <text evidence="10 11">Cell wall biogenesis; peptidoglycan biosynthesis.</text>
</comment>
<dbReference type="InterPro" id="IPR051046">
    <property type="entry name" value="MurCDEF_CellWall_CoF430Synth"/>
</dbReference>
<keyword evidence="9 10" id="KW-0961">Cell wall biogenesis/degradation</keyword>
<keyword evidence="5 10" id="KW-0067">ATP-binding</keyword>
<sequence>MITLTLEEIARAVGGTVHGTSGPVTVTGPVVIDSREVSEGALFAAIVGARSDGHDFAEQVYAAGASAVLGSRPVDGPCVVVDDVVDALTELAVFVRDRLNPVVVGLTGSVGKTTTKDLLAQILERNGPTVATDRSYNNEIGLPLTILRADRRTRYLVLEMGAGKPGDITHLMRVARPQLGLVLNVGPAHIMTLGGVEGVAKAKAELVRALPPAVKGGFAVLNADDERVVAMARETLAQVMFYGTGQGTTVRAEDVAVRAEDVTVDSAGHASFTLLTPSGKAPVRLSLPGEHLVANALAAAAVAGVIGVAIDRIAEALGSAVRRSPNRFQVTDRPDGVTIIDDAYNANPVSMRAALRTAATMAAGRRRITVFGEMTGQAEETAYHHSTLGKLVGELGVEILVVVGTGEGPETLAEAARGAGVSVHAVPDRNAATDLVRELLQPTDVVLVKASSEAGLSAVATALRDPEK</sequence>
<keyword evidence="6 10" id="KW-0133">Cell shape</keyword>
<dbReference type="InterPro" id="IPR005863">
    <property type="entry name" value="UDP-N-AcMur_synth"/>
</dbReference>
<evidence type="ECO:0000256" key="1">
    <source>
        <dbReference type="ARBA" id="ARBA00022490"/>
    </source>
</evidence>
<evidence type="ECO:0000256" key="7">
    <source>
        <dbReference type="ARBA" id="ARBA00022984"/>
    </source>
</evidence>
<dbReference type="InterPro" id="IPR013221">
    <property type="entry name" value="Mur_ligase_cen"/>
</dbReference>
<dbReference type="Pfam" id="PF08245">
    <property type="entry name" value="Mur_ligase_M"/>
    <property type="match status" value="1"/>
</dbReference>
<dbReference type="Proteomes" id="UP001589627">
    <property type="component" value="Unassembled WGS sequence"/>
</dbReference>
<evidence type="ECO:0000259" key="12">
    <source>
        <dbReference type="Pfam" id="PF01225"/>
    </source>
</evidence>
<dbReference type="InterPro" id="IPR000713">
    <property type="entry name" value="Mur_ligase_N"/>
</dbReference>
<dbReference type="EC" id="6.3.2.10" evidence="10 11"/>
<evidence type="ECO:0000313" key="15">
    <source>
        <dbReference type="EMBL" id="MFB9833653.1"/>
    </source>
</evidence>
<dbReference type="Pfam" id="PF01225">
    <property type="entry name" value="Mur_ligase"/>
    <property type="match status" value="1"/>
</dbReference>
<dbReference type="SUPFAM" id="SSF63418">
    <property type="entry name" value="MurE/MurF N-terminal domain"/>
    <property type="match status" value="1"/>
</dbReference>
<evidence type="ECO:0000256" key="2">
    <source>
        <dbReference type="ARBA" id="ARBA00022598"/>
    </source>
</evidence>
<evidence type="ECO:0000259" key="14">
    <source>
        <dbReference type="Pfam" id="PF08245"/>
    </source>
</evidence>
<keyword evidence="4 10" id="KW-0547">Nucleotide-binding</keyword>
<evidence type="ECO:0000259" key="13">
    <source>
        <dbReference type="Pfam" id="PF02875"/>
    </source>
</evidence>
<proteinExistence type="inferred from homology"/>
<name>A0ABV5YF39_9ACTN</name>
<keyword evidence="3 10" id="KW-0132">Cell division</keyword>
<keyword evidence="16" id="KW-1185">Reference proteome</keyword>
<dbReference type="NCBIfam" id="TIGR01143">
    <property type="entry name" value="murF"/>
    <property type="match status" value="1"/>
</dbReference>
<feature type="domain" description="Mur ligase C-terminal" evidence="13">
    <location>
        <begin position="326"/>
        <end position="451"/>
    </location>
</feature>
<evidence type="ECO:0000256" key="5">
    <source>
        <dbReference type="ARBA" id="ARBA00022840"/>
    </source>
</evidence>
<keyword evidence="1 10" id="KW-0963">Cytoplasm</keyword>
<dbReference type="GO" id="GO:0047480">
    <property type="term" value="F:UDP-N-acetylmuramoyl-tripeptide-D-alanyl-D-alanine ligase activity"/>
    <property type="evidence" value="ECO:0007669"/>
    <property type="project" value="UniProtKB-EC"/>
</dbReference>
<organism evidence="15 16">
    <name type="scientific">Actinoallomurus acaciae</name>
    <dbReference type="NCBI Taxonomy" id="502577"/>
    <lineage>
        <taxon>Bacteria</taxon>
        <taxon>Bacillati</taxon>
        <taxon>Actinomycetota</taxon>
        <taxon>Actinomycetes</taxon>
        <taxon>Streptosporangiales</taxon>
        <taxon>Thermomonosporaceae</taxon>
        <taxon>Actinoallomurus</taxon>
    </lineage>
</organism>
<feature type="domain" description="Mur ligase central" evidence="14">
    <location>
        <begin position="107"/>
        <end position="303"/>
    </location>
</feature>
<gene>
    <name evidence="10 15" type="primary">murF</name>
    <name evidence="15" type="ORF">ACFFNX_15795</name>
</gene>